<dbReference type="InterPro" id="IPR011250">
    <property type="entry name" value="OMP/PagP_B-barrel"/>
</dbReference>
<gene>
    <name evidence="2" type="ORF">AB3G37_07045</name>
</gene>
<sequence length="181" mass="19114">MKKTFVALSAAAMLMTTVSAHAIDVNAQVGEHYTNLGVGLGTSTPGLALSGQWSQRNHRGDVAGVGLGYNIGLGPVLATVGGKLLYTNPNHSKEGYAVPVGGGLQFPVNQYVSLYGEGYYAPNVSSSHIKNYKEASAGVRFTPISLLSVDVGYRYEEMEGKNYHPNQKIADGLFVGGSVNF</sequence>
<dbReference type="InterPro" id="IPR009998">
    <property type="entry name" value="YfaZ"/>
</dbReference>
<reference evidence="2" key="1">
    <citation type="submission" date="2024-07" db="EMBL/GenBank/DDBJ databases">
        <authorList>
            <person name="Biller S.J."/>
        </authorList>
    </citation>
    <scope>NUCLEOTIDE SEQUENCE</scope>
    <source>
        <strain evidence="2">WC2420</strain>
    </source>
</reference>
<proteinExistence type="predicted"/>
<name>A0AB39VT88_9GAMM</name>
<feature type="signal peptide" evidence="1">
    <location>
        <begin position="1"/>
        <end position="22"/>
    </location>
</feature>
<dbReference type="RefSeq" id="WP_009636470.1">
    <property type="nucleotide sequence ID" value="NZ_CP165628.1"/>
</dbReference>
<feature type="chain" id="PRO_5044218661" evidence="1">
    <location>
        <begin position="23"/>
        <end position="181"/>
    </location>
</feature>
<dbReference type="SUPFAM" id="SSF56925">
    <property type="entry name" value="OMPA-like"/>
    <property type="match status" value="1"/>
</dbReference>
<evidence type="ECO:0000256" key="1">
    <source>
        <dbReference type="SAM" id="SignalP"/>
    </source>
</evidence>
<accession>A0AB39VT88</accession>
<keyword evidence="1" id="KW-0732">Signal</keyword>
<dbReference type="AlphaFoldDB" id="A0AB39VT88"/>
<dbReference type="Pfam" id="PF07437">
    <property type="entry name" value="YfaZ"/>
    <property type="match status" value="1"/>
</dbReference>
<organism evidence="2">
    <name type="scientific">Rouxiella sp. WC2420</name>
    <dbReference type="NCBI Taxonomy" id="3234145"/>
    <lineage>
        <taxon>Bacteria</taxon>
        <taxon>Pseudomonadati</taxon>
        <taxon>Pseudomonadota</taxon>
        <taxon>Gammaproteobacteria</taxon>
        <taxon>Enterobacterales</taxon>
        <taxon>Yersiniaceae</taxon>
        <taxon>Rouxiella</taxon>
    </lineage>
</organism>
<protein>
    <submittedName>
        <fullName evidence="2">YfaZ family outer membrane protein</fullName>
    </submittedName>
</protein>
<evidence type="ECO:0000313" key="2">
    <source>
        <dbReference type="EMBL" id="XDU73828.1"/>
    </source>
</evidence>
<dbReference type="EMBL" id="CP165628">
    <property type="protein sequence ID" value="XDU73828.1"/>
    <property type="molecule type" value="Genomic_DNA"/>
</dbReference>